<dbReference type="SUPFAM" id="SSF53756">
    <property type="entry name" value="UDP-Glycosyltransferase/glycogen phosphorylase"/>
    <property type="match status" value="1"/>
</dbReference>
<organism evidence="3 4">
    <name type="scientific">Hyphobacterium marinum</name>
    <dbReference type="NCBI Taxonomy" id="3116574"/>
    <lineage>
        <taxon>Bacteria</taxon>
        <taxon>Pseudomonadati</taxon>
        <taxon>Pseudomonadota</taxon>
        <taxon>Alphaproteobacteria</taxon>
        <taxon>Maricaulales</taxon>
        <taxon>Maricaulaceae</taxon>
        <taxon>Hyphobacterium</taxon>
    </lineage>
</organism>
<proteinExistence type="predicted"/>
<dbReference type="Pfam" id="PF13692">
    <property type="entry name" value="Glyco_trans_1_4"/>
    <property type="match status" value="1"/>
</dbReference>
<dbReference type="GO" id="GO:0016757">
    <property type="term" value="F:glycosyltransferase activity"/>
    <property type="evidence" value="ECO:0007669"/>
    <property type="project" value="UniProtKB-KW"/>
</dbReference>
<keyword evidence="3" id="KW-0328">Glycosyltransferase</keyword>
<dbReference type="Gene3D" id="3.40.50.2000">
    <property type="entry name" value="Glycogen Phosphorylase B"/>
    <property type="match status" value="2"/>
</dbReference>
<evidence type="ECO:0000313" key="4">
    <source>
        <dbReference type="Proteomes" id="UP001310692"/>
    </source>
</evidence>
<feature type="region of interest" description="Disordered" evidence="1">
    <location>
        <begin position="1"/>
        <end position="35"/>
    </location>
</feature>
<sequence>MLRAASQMVYSGGMTENTTPESAAPESDSAEAEDRPQRIMLVTDAWEPQVNGVVRTLSRTVEECRAMGHDVEVIHPGLGYKTWPLPTYPEIQLAMGAKKDIEERFKAFEPEAIHISTEGTLGLAARKVCLDWKLPFSTSYHTKFPEYVNARFPFIPLAAGYAFMRWFHNAGGRLMVATPSMRDDLAKRGFKNITAWARGVDTELFHPSRRSIDGGLFKDLPGPVFLYVGRVAVEKNIEAFLELDLPGSKVVVGPGPQLEELKKKYPDVHFLGSKSGEDLARHFADADVFVFPSLTDTFGLVILEAMACGTPVAGFLAPGPKDLIPGTGAGWASDDLKEACLKSLEMDRERCREYAEGFSWRSCAEEFVRNLKPQPKPERRRIWRRIRRLGRPEKKPLF</sequence>
<dbReference type="InterPro" id="IPR050194">
    <property type="entry name" value="Glycosyltransferase_grp1"/>
</dbReference>
<dbReference type="EMBL" id="JAZDRO010000001">
    <property type="protein sequence ID" value="MEE2565774.1"/>
    <property type="molecule type" value="Genomic_DNA"/>
</dbReference>
<evidence type="ECO:0000313" key="3">
    <source>
        <dbReference type="EMBL" id="MEE2565774.1"/>
    </source>
</evidence>
<evidence type="ECO:0000256" key="1">
    <source>
        <dbReference type="SAM" id="MobiDB-lite"/>
    </source>
</evidence>
<evidence type="ECO:0000259" key="2">
    <source>
        <dbReference type="Pfam" id="PF13439"/>
    </source>
</evidence>
<accession>A0ABU7LW37</accession>
<dbReference type="Pfam" id="PF13439">
    <property type="entry name" value="Glyco_transf_4"/>
    <property type="match status" value="1"/>
</dbReference>
<dbReference type="Proteomes" id="UP001310692">
    <property type="component" value="Unassembled WGS sequence"/>
</dbReference>
<keyword evidence="3" id="KW-0808">Transferase</keyword>
<dbReference type="PANTHER" id="PTHR45947:SF3">
    <property type="entry name" value="SULFOQUINOVOSYL TRANSFERASE SQD2"/>
    <property type="match status" value="1"/>
</dbReference>
<feature type="domain" description="Glycosyltransferase subfamily 4-like N-terminal" evidence="2">
    <location>
        <begin position="50"/>
        <end position="203"/>
    </location>
</feature>
<name>A0ABU7LW37_9PROT</name>
<keyword evidence="4" id="KW-1185">Reference proteome</keyword>
<comment type="caution">
    <text evidence="3">The sequence shown here is derived from an EMBL/GenBank/DDBJ whole genome shotgun (WGS) entry which is preliminary data.</text>
</comment>
<dbReference type="PANTHER" id="PTHR45947">
    <property type="entry name" value="SULFOQUINOVOSYL TRANSFERASE SQD2"/>
    <property type="match status" value="1"/>
</dbReference>
<reference evidence="3 4" key="1">
    <citation type="submission" date="2024-01" db="EMBL/GenBank/DDBJ databases">
        <title>Hyphobacterium bacterium isolated from marine sediment.</title>
        <authorList>
            <person name="Zhao S."/>
        </authorList>
    </citation>
    <scope>NUCLEOTIDE SEQUENCE [LARGE SCALE GENOMIC DNA]</scope>
    <source>
        <strain evidence="3 4">Y60-23</strain>
    </source>
</reference>
<dbReference type="EC" id="2.4.-.-" evidence="3"/>
<dbReference type="InterPro" id="IPR028098">
    <property type="entry name" value="Glyco_trans_4-like_N"/>
</dbReference>
<protein>
    <submittedName>
        <fullName evidence="3">Glycosyltransferase family 1 protein</fullName>
        <ecNumber evidence="3">2.4.-.-</ecNumber>
    </submittedName>
</protein>
<dbReference type="CDD" id="cd03814">
    <property type="entry name" value="GT4-like"/>
    <property type="match status" value="1"/>
</dbReference>
<gene>
    <name evidence="3" type="ORF">V0U35_03700</name>
</gene>